<gene>
    <name evidence="5 8" type="primary">sucC</name>
    <name evidence="8" type="ORF">ACFSJU_10260</name>
</gene>
<feature type="binding site" evidence="5">
    <location>
        <position position="106"/>
    </location>
    <ligand>
        <name>ATP</name>
        <dbReference type="ChEBI" id="CHEBI:30616"/>
    </ligand>
</feature>
<evidence type="ECO:0000313" key="8">
    <source>
        <dbReference type="EMBL" id="MFD2162775.1"/>
    </source>
</evidence>
<keyword evidence="5" id="KW-0067">ATP-binding</keyword>
<dbReference type="HAMAP" id="MF_00558">
    <property type="entry name" value="Succ_CoA_beta"/>
    <property type="match status" value="1"/>
</dbReference>
<feature type="binding site" evidence="5">
    <location>
        <position position="208"/>
    </location>
    <ligand>
        <name>Mg(2+)</name>
        <dbReference type="ChEBI" id="CHEBI:18420"/>
    </ligand>
</feature>
<dbReference type="GO" id="GO:0004775">
    <property type="term" value="F:succinate-CoA ligase (ADP-forming) activity"/>
    <property type="evidence" value="ECO:0007669"/>
    <property type="project" value="UniProtKB-EC"/>
</dbReference>
<keyword evidence="2 5" id="KW-0479">Metal-binding</keyword>
<evidence type="ECO:0000256" key="2">
    <source>
        <dbReference type="ARBA" id="ARBA00022723"/>
    </source>
</evidence>
<comment type="similarity">
    <text evidence="5">Belongs to the succinate/malate CoA ligase beta subunit family.</text>
</comment>
<feature type="binding site" evidence="5">
    <location>
        <position position="273"/>
    </location>
    <ligand>
        <name>substrate</name>
        <note>ligand shared with subunit alpha</note>
    </ligand>
</feature>
<feature type="binding site" evidence="5">
    <location>
        <position position="116"/>
    </location>
    <ligand>
        <name>ATP</name>
        <dbReference type="ChEBI" id="CHEBI:30616"/>
    </ligand>
</feature>
<accession>A0ABW4ZM43</accession>
<evidence type="ECO:0000256" key="3">
    <source>
        <dbReference type="ARBA" id="ARBA00022741"/>
    </source>
</evidence>
<dbReference type="NCBIfam" id="TIGR01016">
    <property type="entry name" value="sucCoAbeta"/>
    <property type="match status" value="1"/>
</dbReference>
<evidence type="ECO:0000313" key="9">
    <source>
        <dbReference type="Proteomes" id="UP001597387"/>
    </source>
</evidence>
<evidence type="ECO:0000256" key="5">
    <source>
        <dbReference type="HAMAP-Rule" id="MF_00558"/>
    </source>
</evidence>
<comment type="caution">
    <text evidence="8">The sequence shown here is derived from an EMBL/GenBank/DDBJ whole genome shotgun (WGS) entry which is preliminary data.</text>
</comment>
<dbReference type="PANTHER" id="PTHR11815:SF10">
    <property type="entry name" value="SUCCINATE--COA LIGASE [GDP-FORMING] SUBUNIT BETA, MITOCHONDRIAL"/>
    <property type="match status" value="1"/>
</dbReference>
<comment type="catalytic activity">
    <reaction evidence="5">
        <text>GTP + succinate + CoA = succinyl-CoA + GDP + phosphate</text>
        <dbReference type="Rhea" id="RHEA:22120"/>
        <dbReference type="ChEBI" id="CHEBI:30031"/>
        <dbReference type="ChEBI" id="CHEBI:37565"/>
        <dbReference type="ChEBI" id="CHEBI:43474"/>
        <dbReference type="ChEBI" id="CHEBI:57287"/>
        <dbReference type="ChEBI" id="CHEBI:57292"/>
        <dbReference type="ChEBI" id="CHEBI:58189"/>
    </reaction>
</comment>
<dbReference type="InterPro" id="IPR017866">
    <property type="entry name" value="Succ-CoA_synthase_bsu_CS"/>
</dbReference>
<feature type="binding site" evidence="5">
    <location>
        <position position="222"/>
    </location>
    <ligand>
        <name>Mg(2+)</name>
        <dbReference type="ChEBI" id="CHEBI:18420"/>
    </ligand>
</feature>
<feature type="domain" description="ATP-grasp fold succinyl-CoA synthetase-type" evidence="7">
    <location>
        <begin position="2"/>
        <end position="210"/>
    </location>
</feature>
<sequence>MNIHEYQGKAILKSFGVRVQEGIVADTPEQAVEAAKKLKQDYNSDWVVIKAQIHAGGRGKGGGVKLAKNLDEVKEKADQIIGMQLITPQTGAEGKKVNKVLVAQDVYYPGESETKEFYVSVLLDRAKGRNIVMYSTEGGMDIEEVAEHTPHLIFKEEIDPKVGLQGFQARKIAFNLGLSGDAFKDMTKFIAALYKAYEQTDSSMFEINPVLKTSDNKILAVDAKVNLDDNGLFRHPDYEAMRDESEEDPMEVEASKSNLNFVKLDGNVGCMVNGAGLAMATMDIIKLAGGEPANFLDVGGTANAQTVKAAFNIILQDPNVKAILINIFGGIVRCDRVAQGVIDAYKELGDIRVPIIVRLQGTNAIEAKKLIDESGLKVYSAILLKEAAALVTKVLED</sequence>
<protein>
    <recommendedName>
        <fullName evidence="5">Succinate--CoA ligase [ADP-forming] subunit beta</fullName>
        <ecNumber evidence="5">6.2.1.5</ecNumber>
    </recommendedName>
    <alternativeName>
        <fullName evidence="5">Succinyl-CoA synthetase subunit beta</fullName>
        <shortName evidence="5">SCS-beta</shortName>
    </alternativeName>
</protein>
<feature type="domain" description="ATP-citrate synthase/succinyl-CoA ligase C-terminal" evidence="6">
    <location>
        <begin position="271"/>
        <end position="389"/>
    </location>
</feature>
<evidence type="ECO:0000256" key="4">
    <source>
        <dbReference type="ARBA" id="ARBA00022842"/>
    </source>
</evidence>
<dbReference type="SUPFAM" id="SSF52210">
    <property type="entry name" value="Succinyl-CoA synthetase domains"/>
    <property type="match status" value="1"/>
</dbReference>
<dbReference type="InterPro" id="IPR013815">
    <property type="entry name" value="ATP_grasp_subdomain_1"/>
</dbReference>
<evidence type="ECO:0000259" key="7">
    <source>
        <dbReference type="Pfam" id="PF08442"/>
    </source>
</evidence>
<keyword evidence="4 5" id="KW-0460">Magnesium</keyword>
<dbReference type="InterPro" id="IPR005809">
    <property type="entry name" value="Succ_CoA_ligase-like_bsu"/>
</dbReference>
<dbReference type="RefSeq" id="WP_255902935.1">
    <property type="nucleotide sequence ID" value="NZ_JAFMZO010000003.1"/>
</dbReference>
<evidence type="ECO:0000259" key="6">
    <source>
        <dbReference type="Pfam" id="PF00549"/>
    </source>
</evidence>
<comment type="catalytic activity">
    <reaction evidence="5">
        <text>succinate + ATP + CoA = succinyl-CoA + ADP + phosphate</text>
        <dbReference type="Rhea" id="RHEA:17661"/>
        <dbReference type="ChEBI" id="CHEBI:30031"/>
        <dbReference type="ChEBI" id="CHEBI:30616"/>
        <dbReference type="ChEBI" id="CHEBI:43474"/>
        <dbReference type="ChEBI" id="CHEBI:57287"/>
        <dbReference type="ChEBI" id="CHEBI:57292"/>
        <dbReference type="ChEBI" id="CHEBI:456216"/>
        <dbReference type="EC" id="6.2.1.5"/>
    </reaction>
</comment>
<dbReference type="EMBL" id="JBHUHZ010000001">
    <property type="protein sequence ID" value="MFD2162775.1"/>
    <property type="molecule type" value="Genomic_DNA"/>
</dbReference>
<feature type="binding site" evidence="5">
    <location>
        <begin position="57"/>
        <end position="59"/>
    </location>
    <ligand>
        <name>ATP</name>
        <dbReference type="ChEBI" id="CHEBI:30616"/>
    </ligand>
</feature>
<dbReference type="Pfam" id="PF00549">
    <property type="entry name" value="Ligase_CoA"/>
    <property type="match status" value="1"/>
</dbReference>
<feature type="binding site" evidence="5">
    <location>
        <begin position="330"/>
        <end position="332"/>
    </location>
    <ligand>
        <name>substrate</name>
        <note>ligand shared with subunit alpha</note>
    </ligand>
</feature>
<dbReference type="InterPro" id="IPR005811">
    <property type="entry name" value="SUCC_ACL_C"/>
</dbReference>
<keyword evidence="3 5" id="KW-0547">Nucleotide-binding</keyword>
<proteinExistence type="inferred from homology"/>
<dbReference type="EC" id="6.2.1.5" evidence="5"/>
<dbReference type="PROSITE" id="PS01217">
    <property type="entry name" value="SUCCINYL_COA_LIG_3"/>
    <property type="match status" value="1"/>
</dbReference>
<comment type="pathway">
    <text evidence="5">Carbohydrate metabolism; tricarboxylic acid cycle; succinate from succinyl-CoA (ligase route): step 1/1.</text>
</comment>
<dbReference type="Gene3D" id="3.30.470.20">
    <property type="entry name" value="ATP-grasp fold, B domain"/>
    <property type="match status" value="1"/>
</dbReference>
<dbReference type="NCBIfam" id="NF001913">
    <property type="entry name" value="PRK00696.1"/>
    <property type="match status" value="1"/>
</dbReference>
<feature type="binding site" evidence="5">
    <location>
        <position position="50"/>
    </location>
    <ligand>
        <name>ATP</name>
        <dbReference type="ChEBI" id="CHEBI:30616"/>
    </ligand>
</feature>
<evidence type="ECO:0000256" key="1">
    <source>
        <dbReference type="ARBA" id="ARBA00022598"/>
    </source>
</evidence>
<comment type="subunit">
    <text evidence="5">Heterotetramer of two alpha and two beta subunits.</text>
</comment>
<dbReference type="Gene3D" id="3.30.1490.20">
    <property type="entry name" value="ATP-grasp fold, A domain"/>
    <property type="match status" value="1"/>
</dbReference>
<reference evidence="9" key="1">
    <citation type="journal article" date="2019" name="Int. J. Syst. Evol. Microbiol.">
        <title>The Global Catalogue of Microorganisms (GCM) 10K type strain sequencing project: providing services to taxonomists for standard genome sequencing and annotation.</title>
        <authorList>
            <consortium name="The Broad Institute Genomics Platform"/>
            <consortium name="The Broad Institute Genome Sequencing Center for Infectious Disease"/>
            <person name="Wu L."/>
            <person name="Ma J."/>
        </authorList>
    </citation>
    <scope>NUCLEOTIDE SEQUENCE [LARGE SCALE GENOMIC DNA]</scope>
    <source>
        <strain evidence="9">KCTC 42217</strain>
    </source>
</reference>
<dbReference type="PANTHER" id="PTHR11815">
    <property type="entry name" value="SUCCINYL-COA SYNTHETASE BETA CHAIN"/>
    <property type="match status" value="1"/>
</dbReference>
<organism evidence="8 9">
    <name type="scientific">Paradesertivirga mongoliensis</name>
    <dbReference type="NCBI Taxonomy" id="2100740"/>
    <lineage>
        <taxon>Bacteria</taxon>
        <taxon>Pseudomonadati</taxon>
        <taxon>Bacteroidota</taxon>
        <taxon>Sphingobacteriia</taxon>
        <taxon>Sphingobacteriales</taxon>
        <taxon>Sphingobacteriaceae</taxon>
        <taxon>Paradesertivirga</taxon>
    </lineage>
</organism>
<comment type="cofactor">
    <cofactor evidence="5">
        <name>Mg(2+)</name>
        <dbReference type="ChEBI" id="CHEBI:18420"/>
    </cofactor>
    <text evidence="5">Binds 1 Mg(2+) ion per subunit.</text>
</comment>
<keyword evidence="5" id="KW-0816">Tricarboxylic acid cycle</keyword>
<dbReference type="PIRSF" id="PIRSF001554">
    <property type="entry name" value="SucCS_beta"/>
    <property type="match status" value="1"/>
</dbReference>
<keyword evidence="1 5" id="KW-0436">Ligase</keyword>
<dbReference type="Gene3D" id="3.40.50.261">
    <property type="entry name" value="Succinyl-CoA synthetase domains"/>
    <property type="match status" value="1"/>
</dbReference>
<dbReference type="Pfam" id="PF08442">
    <property type="entry name" value="ATP-grasp_2"/>
    <property type="match status" value="1"/>
</dbReference>
<comment type="caution">
    <text evidence="5">Lacks conserved residue(s) required for the propagation of feature annotation.</text>
</comment>
<dbReference type="SUPFAM" id="SSF56059">
    <property type="entry name" value="Glutathione synthetase ATP-binding domain-like"/>
    <property type="match status" value="1"/>
</dbReference>
<dbReference type="InterPro" id="IPR013650">
    <property type="entry name" value="ATP-grasp_succ-CoA_synth-type"/>
</dbReference>
<name>A0ABW4ZM43_9SPHI</name>
<keyword evidence="9" id="KW-1185">Reference proteome</keyword>
<comment type="function">
    <text evidence="5">Succinyl-CoA synthetase functions in the citric acid cycle (TCA), coupling the hydrolysis of succinyl-CoA to the synthesis of either ATP or GTP and thus represents the only step of substrate-level phosphorylation in the TCA. The beta subunit provides nucleotide specificity of the enzyme and binds the substrate succinate, while the binding sites for coenzyme A and phosphate are found in the alpha subunit.</text>
</comment>
<dbReference type="InterPro" id="IPR016102">
    <property type="entry name" value="Succinyl-CoA_synth-like"/>
</dbReference>
<dbReference type="Proteomes" id="UP001597387">
    <property type="component" value="Unassembled WGS sequence"/>
</dbReference>